<feature type="transmembrane region" description="Helical" evidence="4">
    <location>
        <begin position="292"/>
        <end position="310"/>
    </location>
</feature>
<keyword evidence="4" id="KW-0472">Membrane</keyword>
<dbReference type="KEGG" id="nti:DNFV4_02981"/>
<dbReference type="PANTHER" id="PTHR43630">
    <property type="entry name" value="POLY-BETA-1,6-N-ACETYL-D-GLUCOSAMINE SYNTHASE"/>
    <property type="match status" value="1"/>
</dbReference>
<protein>
    <submittedName>
        <fullName evidence="6">Glycosyl transferase family 2</fullName>
    </submittedName>
</protein>
<dbReference type="InterPro" id="IPR029044">
    <property type="entry name" value="Nucleotide-diphossugar_trans"/>
</dbReference>
<dbReference type="PANTHER" id="PTHR43630:SF1">
    <property type="entry name" value="POLY-BETA-1,6-N-ACETYL-D-GLUCOSAMINE SYNTHASE"/>
    <property type="match status" value="1"/>
</dbReference>
<keyword evidence="3 6" id="KW-0808">Transferase</keyword>
<evidence type="ECO:0000313" key="6">
    <source>
        <dbReference type="EMBL" id="CAI4032551.1"/>
    </source>
</evidence>
<keyword evidence="4" id="KW-0812">Transmembrane</keyword>
<dbReference type="CDD" id="cd06439">
    <property type="entry name" value="CESA_like_1"/>
    <property type="match status" value="1"/>
</dbReference>
<gene>
    <name evidence="6" type="ORF">DNFV4_02981</name>
</gene>
<accession>A0AA86T6I3</accession>
<dbReference type="Pfam" id="PF00535">
    <property type="entry name" value="Glycos_transf_2"/>
    <property type="match status" value="1"/>
</dbReference>
<feature type="domain" description="Glycosyltransferase 2-like" evidence="5">
    <location>
        <begin position="47"/>
        <end position="206"/>
    </location>
</feature>
<dbReference type="AlphaFoldDB" id="A0AA86T6I3"/>
<organism evidence="6 7">
    <name type="scientific">Nitrospira tepida</name>
    <dbReference type="NCBI Taxonomy" id="2973512"/>
    <lineage>
        <taxon>Bacteria</taxon>
        <taxon>Pseudomonadati</taxon>
        <taxon>Nitrospirota</taxon>
        <taxon>Nitrospiria</taxon>
        <taxon>Nitrospirales</taxon>
        <taxon>Nitrospiraceae</taxon>
        <taxon>Nitrospira</taxon>
    </lineage>
</organism>
<dbReference type="EMBL" id="OX365700">
    <property type="protein sequence ID" value="CAI4032551.1"/>
    <property type="molecule type" value="Genomic_DNA"/>
</dbReference>
<evidence type="ECO:0000256" key="1">
    <source>
        <dbReference type="ARBA" id="ARBA00006739"/>
    </source>
</evidence>
<reference evidence="6" key="1">
    <citation type="submission" date="2022-10" db="EMBL/GenBank/DDBJ databases">
        <authorList>
            <person name="Koch H."/>
        </authorList>
    </citation>
    <scope>NUCLEOTIDE SEQUENCE</scope>
    <source>
        <strain evidence="6">DNF</strain>
    </source>
</reference>
<sequence length="378" mass="43237">MLIALLFWLSVLFVWYAYVGYPLLLWCLGTVRRQVVRKGLIQPSVTFIITAYNEEKRIREKIENTLTQDYPKDRLDIVIASDCSTDRTDPIVQSFQPSGIRLVRLPHKGGKEAAQKFAVESTSSDILVFSDVATMLPPNGISTILKNFADPSVGCVSSVDCFIDQDGRVSGEGAYVQYEMWLRRLETTVNSLVGLSGSFFAARREVCLDWASDLQSDFNTLLNSVKKGLRGVSDEESVGYYKNLADERKEYERKVRTVVRGISVFMRSLALLNPFKYHLFAWQLISHKLCRWMVPFALILAFVTNGLLALNPGWYRTLFWGQAAFYGLAVLYLWSQRLPKVAMLRLPSFFVMVNLSILDAWFRYLRGDRILSWDPSKR</sequence>
<evidence type="ECO:0000256" key="2">
    <source>
        <dbReference type="ARBA" id="ARBA00022676"/>
    </source>
</evidence>
<keyword evidence="2" id="KW-0328">Glycosyltransferase</keyword>
<proteinExistence type="inferred from homology"/>
<evidence type="ECO:0000256" key="3">
    <source>
        <dbReference type="ARBA" id="ARBA00022679"/>
    </source>
</evidence>
<dbReference type="RefSeq" id="WP_289269273.1">
    <property type="nucleotide sequence ID" value="NZ_OX365700.1"/>
</dbReference>
<name>A0AA86T6I3_9BACT</name>
<comment type="similarity">
    <text evidence="1">Belongs to the glycosyltransferase 2 family.</text>
</comment>
<keyword evidence="4" id="KW-1133">Transmembrane helix</keyword>
<dbReference type="Gene3D" id="3.90.550.10">
    <property type="entry name" value="Spore Coat Polysaccharide Biosynthesis Protein SpsA, Chain A"/>
    <property type="match status" value="1"/>
</dbReference>
<feature type="transmembrane region" description="Helical" evidence="4">
    <location>
        <begin position="317"/>
        <end position="335"/>
    </location>
</feature>
<keyword evidence="7" id="KW-1185">Reference proteome</keyword>
<dbReference type="Proteomes" id="UP001179121">
    <property type="component" value="Chromosome"/>
</dbReference>
<evidence type="ECO:0000256" key="4">
    <source>
        <dbReference type="SAM" id="Phobius"/>
    </source>
</evidence>
<dbReference type="InterPro" id="IPR001173">
    <property type="entry name" value="Glyco_trans_2-like"/>
</dbReference>
<feature type="transmembrane region" description="Helical" evidence="4">
    <location>
        <begin position="341"/>
        <end position="362"/>
    </location>
</feature>
<evidence type="ECO:0000313" key="7">
    <source>
        <dbReference type="Proteomes" id="UP001179121"/>
    </source>
</evidence>
<evidence type="ECO:0000259" key="5">
    <source>
        <dbReference type="Pfam" id="PF00535"/>
    </source>
</evidence>
<dbReference type="GO" id="GO:0016757">
    <property type="term" value="F:glycosyltransferase activity"/>
    <property type="evidence" value="ECO:0007669"/>
    <property type="project" value="UniProtKB-KW"/>
</dbReference>
<dbReference type="SUPFAM" id="SSF53448">
    <property type="entry name" value="Nucleotide-diphospho-sugar transferases"/>
    <property type="match status" value="1"/>
</dbReference>
<feature type="transmembrane region" description="Helical" evidence="4">
    <location>
        <begin position="6"/>
        <end position="28"/>
    </location>
</feature>